<dbReference type="Proteomes" id="UP000236447">
    <property type="component" value="Chromosome"/>
</dbReference>
<evidence type="ECO:0000256" key="1">
    <source>
        <dbReference type="ARBA" id="ARBA00011738"/>
    </source>
</evidence>
<dbReference type="EMBL" id="CP010725">
    <property type="protein sequence ID" value="AUQ99695.1"/>
    <property type="molecule type" value="Genomic_DNA"/>
</dbReference>
<dbReference type="AlphaFoldDB" id="A0A2I7KAT5"/>
<dbReference type="RefSeq" id="WP_102883768.1">
    <property type="nucleotide sequence ID" value="NZ_CP010725.1"/>
</dbReference>
<dbReference type="PROSITE" id="PS51502">
    <property type="entry name" value="S_R_A_B_BARREL"/>
    <property type="match status" value="1"/>
</dbReference>
<protein>
    <submittedName>
        <fullName evidence="3">Stress responsive A/B Barrel Domain protein</fullName>
    </submittedName>
</protein>
<dbReference type="SMART" id="SM00886">
    <property type="entry name" value="Dabb"/>
    <property type="match status" value="1"/>
</dbReference>
<name>A0A2I7KAT5_9RHOB</name>
<evidence type="ECO:0000313" key="3">
    <source>
        <dbReference type="EMBL" id="AUQ99695.1"/>
    </source>
</evidence>
<feature type="domain" description="Stress-response A/B barrel" evidence="2">
    <location>
        <begin position="2"/>
        <end position="100"/>
    </location>
</feature>
<dbReference type="InterPro" id="IPR044662">
    <property type="entry name" value="HS1/DABB1-like"/>
</dbReference>
<dbReference type="InterPro" id="IPR011008">
    <property type="entry name" value="Dimeric_a/b-barrel"/>
</dbReference>
<dbReference type="PANTHER" id="PTHR33178:SF10">
    <property type="entry name" value="STRESS-RESPONSE A_B BARREL DOMAIN-CONTAINING PROTEIN"/>
    <property type="match status" value="1"/>
</dbReference>
<accession>A0A2I7KAT5</accession>
<dbReference type="InterPro" id="IPR013097">
    <property type="entry name" value="Dabb"/>
</dbReference>
<gene>
    <name evidence="3" type="ORF">PhaeoP88_02340</name>
</gene>
<dbReference type="SUPFAM" id="SSF54909">
    <property type="entry name" value="Dimeric alpha+beta barrel"/>
    <property type="match status" value="1"/>
</dbReference>
<dbReference type="Pfam" id="PF07876">
    <property type="entry name" value="Dabb"/>
    <property type="match status" value="1"/>
</dbReference>
<proteinExistence type="predicted"/>
<reference evidence="3 4" key="1">
    <citation type="journal article" date="2017" name="Front. Microbiol.">
        <title>Phaeobacter piscinae sp. nov., a species of the Roseobacter group and potential aquaculture probiont.</title>
        <authorList>
            <person name="Sonnenschein E.C."/>
            <person name="Phippen C.B.W."/>
            <person name="Nielsen K.F."/>
            <person name="Mateiu R.V."/>
            <person name="Melchiorsen J."/>
            <person name="Gram L."/>
            <person name="Overmann J."/>
            <person name="Freese H.M."/>
        </authorList>
    </citation>
    <scope>NUCLEOTIDE SEQUENCE [LARGE SCALE GENOMIC DNA]</scope>
    <source>
        <strain evidence="3 4">P88</strain>
    </source>
</reference>
<dbReference type="Gene3D" id="3.30.70.100">
    <property type="match status" value="1"/>
</dbReference>
<reference evidence="3 4" key="2">
    <citation type="journal article" date="2017" name="Genome Biol. Evol.">
        <title>Trajectories and Drivers of Genome Evolution in Surface-Associated Marine Phaeobacter.</title>
        <authorList>
            <person name="Freese H.M."/>
            <person name="Sikorski J."/>
            <person name="Bunk B."/>
            <person name="Scheuner C."/>
            <person name="Meier-Kolthoff J.P."/>
            <person name="Sproer C."/>
            <person name="Gram L."/>
            <person name="Overmann J."/>
        </authorList>
    </citation>
    <scope>NUCLEOTIDE SEQUENCE [LARGE SCALE GENOMIC DNA]</scope>
    <source>
        <strain evidence="3 4">P88</strain>
    </source>
</reference>
<evidence type="ECO:0000259" key="2">
    <source>
        <dbReference type="PROSITE" id="PS51502"/>
    </source>
</evidence>
<dbReference type="PANTHER" id="PTHR33178">
    <property type="match status" value="1"/>
</dbReference>
<comment type="subunit">
    <text evidence="1">Homodimer.</text>
</comment>
<evidence type="ECO:0000313" key="4">
    <source>
        <dbReference type="Proteomes" id="UP000236447"/>
    </source>
</evidence>
<sequence length="103" mass="11396">MILHCVFCQFDEAASRVEREDVLKALAEFSRSLDGVLAFDWGPNGDFERKSQAYSDGFVIRFSDRAALERYAEHPTHQQLGAQLCALCVGGGDGIAVFDLEIP</sequence>
<organism evidence="3 4">
    <name type="scientific">Phaeobacter inhibens</name>
    <dbReference type="NCBI Taxonomy" id="221822"/>
    <lineage>
        <taxon>Bacteria</taxon>
        <taxon>Pseudomonadati</taxon>
        <taxon>Pseudomonadota</taxon>
        <taxon>Alphaproteobacteria</taxon>
        <taxon>Rhodobacterales</taxon>
        <taxon>Roseobacteraceae</taxon>
        <taxon>Phaeobacter</taxon>
    </lineage>
</organism>